<dbReference type="EMBL" id="AP012279">
    <property type="protein sequence ID" value="BAL73512.1"/>
    <property type="molecule type" value="Genomic_DNA"/>
</dbReference>
<dbReference type="AlphaFoldDB" id="A0AAI8M8J6"/>
<name>A0AAI8M8J6_9BRAD</name>
<sequence>MAMIRKFVERSMERNSIHDEIEARYSIFERDGRSFLQIDTYGRESREMPEKKSQSIQLDRGSGLELLKILKQAFHLD</sequence>
<accession>A0AAI8M8J6</accession>
<evidence type="ECO:0000313" key="2">
    <source>
        <dbReference type="Proteomes" id="UP000007886"/>
    </source>
</evidence>
<evidence type="ECO:0000313" key="1">
    <source>
        <dbReference type="EMBL" id="BAL73512.1"/>
    </source>
</evidence>
<protein>
    <submittedName>
        <fullName evidence="1">Methionyl-tRNA formyltransferase</fullName>
    </submittedName>
</protein>
<reference evidence="1 2" key="1">
    <citation type="journal article" date="2012" name="Microbes Environ.">
        <title>Complete genome sequence of Bradyrhizobium sp. S23321: insights into symbiosis evolution in soil oligotrophs.</title>
        <authorList>
            <person name="Okubo T."/>
            <person name="Tsukui T."/>
            <person name="Maita H."/>
            <person name="Okamoto S."/>
            <person name="Oshima K."/>
            <person name="Fujisawa T."/>
            <person name="Saito A."/>
            <person name="Futamata H."/>
            <person name="Hattori R."/>
            <person name="Shimomura Y."/>
            <person name="Haruta S."/>
            <person name="Morimoto S."/>
            <person name="Wang Y."/>
            <person name="Sakai Y."/>
            <person name="Hattori M."/>
            <person name="Aizawa S."/>
            <person name="Nagashima K.V.P."/>
            <person name="Masuda S."/>
            <person name="Hattori T."/>
            <person name="Yamashita A."/>
            <person name="Bao Z."/>
            <person name="Hayatsu M."/>
            <person name="Kajiya-Kanegae H."/>
            <person name="Yoshinaga I."/>
            <person name="Sakamoto K."/>
            <person name="Toyota K."/>
            <person name="Nakao M."/>
            <person name="Kohara M."/>
            <person name="Anda M."/>
            <person name="Niwa R."/>
            <person name="Jung-Hwan P."/>
            <person name="Sameshima-Saito R."/>
            <person name="Tokuda S."/>
            <person name="Yamamoto S."/>
            <person name="Yamamoto S."/>
            <person name="Yokoyama T."/>
            <person name="Akutsu T."/>
            <person name="Nakamura Y."/>
            <person name="Nakahira-Yanaka Y."/>
            <person name="Takada Hoshino Y."/>
            <person name="Hirakawa H."/>
            <person name="Mitsui H."/>
            <person name="Terasawa K."/>
            <person name="Itakura M."/>
            <person name="Sato S."/>
            <person name="Ikeda-Ohtsubo W."/>
            <person name="Sakakura N."/>
            <person name="Kaminuma E."/>
            <person name="Minamisawa K."/>
        </authorList>
    </citation>
    <scope>NUCLEOTIDE SEQUENCE [LARGE SCALE GENOMIC DNA]</scope>
    <source>
        <strain evidence="1 2">S23321</strain>
    </source>
</reference>
<gene>
    <name evidence="1" type="ORF">S23_02890</name>
</gene>
<organism evidence="1 2">
    <name type="scientific">Bradyrhizobium cosmicum</name>
    <dbReference type="NCBI Taxonomy" id="1404864"/>
    <lineage>
        <taxon>Bacteria</taxon>
        <taxon>Pseudomonadati</taxon>
        <taxon>Pseudomonadota</taxon>
        <taxon>Alphaproteobacteria</taxon>
        <taxon>Hyphomicrobiales</taxon>
        <taxon>Nitrobacteraceae</taxon>
        <taxon>Bradyrhizobium</taxon>
    </lineage>
</organism>
<dbReference type="Proteomes" id="UP000007886">
    <property type="component" value="Chromosome"/>
</dbReference>
<proteinExistence type="predicted"/>
<keyword evidence="2" id="KW-1185">Reference proteome</keyword>
<dbReference type="KEGG" id="brs:S23_02890"/>